<dbReference type="AlphaFoldDB" id="A0A0G4G9H5"/>
<feature type="region of interest" description="Disordered" evidence="1">
    <location>
        <begin position="136"/>
        <end position="286"/>
    </location>
</feature>
<dbReference type="VEuPathDB" id="CryptoDB:Cvel_20892"/>
<proteinExistence type="predicted"/>
<accession>A0A0G4G9H5</accession>
<feature type="compositionally biased region" description="Gly residues" evidence="1">
    <location>
        <begin position="82"/>
        <end position="93"/>
    </location>
</feature>
<evidence type="ECO:0000313" key="2">
    <source>
        <dbReference type="EMBL" id="CEM25630.1"/>
    </source>
</evidence>
<name>A0A0G4G9H5_9ALVE</name>
<feature type="region of interest" description="Disordered" evidence="1">
    <location>
        <begin position="76"/>
        <end position="110"/>
    </location>
</feature>
<dbReference type="EMBL" id="CDMZ01001011">
    <property type="protein sequence ID" value="CEM25630.1"/>
    <property type="molecule type" value="Genomic_DNA"/>
</dbReference>
<feature type="compositionally biased region" description="Basic and acidic residues" evidence="1">
    <location>
        <begin position="190"/>
        <end position="213"/>
    </location>
</feature>
<protein>
    <submittedName>
        <fullName evidence="2">Uncharacterized protein</fullName>
    </submittedName>
</protein>
<gene>
    <name evidence="2" type="ORF">Cvel_20892</name>
</gene>
<organism evidence="2">
    <name type="scientific">Chromera velia CCMP2878</name>
    <dbReference type="NCBI Taxonomy" id="1169474"/>
    <lineage>
        <taxon>Eukaryota</taxon>
        <taxon>Sar</taxon>
        <taxon>Alveolata</taxon>
        <taxon>Colpodellida</taxon>
        <taxon>Chromeraceae</taxon>
        <taxon>Chromera</taxon>
    </lineage>
</organism>
<evidence type="ECO:0000256" key="1">
    <source>
        <dbReference type="SAM" id="MobiDB-lite"/>
    </source>
</evidence>
<feature type="compositionally biased region" description="Acidic residues" evidence="1">
    <location>
        <begin position="157"/>
        <end position="173"/>
    </location>
</feature>
<reference evidence="2" key="1">
    <citation type="submission" date="2014-11" db="EMBL/GenBank/DDBJ databases">
        <authorList>
            <person name="Otto D Thomas"/>
            <person name="Naeem Raeece"/>
        </authorList>
    </citation>
    <scope>NUCLEOTIDE SEQUENCE</scope>
</reference>
<sequence>MTETGTHRKEKEKEKAEVVDPFDFDLDEVDDAIFKEAARELDSRTLRQLRRAQYKPLPRISEHSLLLMGRNGSFVEERYEGSEGGQEGGGGGTRSLPDDPAEASEEDRRELLNAVQEVLEVDGDALESEVIRECGGLSQVWGESAAQSRLFDRDGGKEEEEGDGEGEDEEGEEESRRDQGILPPQLSQSDTKKERGERGGSSGDRRVKSEKENGAATATATGVPSPSPLPLQAPNDETPRSPSQPDSAPISYRSAPTGKTSVGILKQSRGQRKKGRAATGGAMKSGGGLLSILCPCCSSALKSVSQTTEQEGPREAS</sequence>